<dbReference type="Proteomes" id="UP001165960">
    <property type="component" value="Unassembled WGS sequence"/>
</dbReference>
<protein>
    <submittedName>
        <fullName evidence="1">Vacuolar protein sorting-associated protein vps5</fullName>
    </submittedName>
</protein>
<proteinExistence type="predicted"/>
<organism evidence="1 2">
    <name type="scientific">Entomophthora muscae</name>
    <dbReference type="NCBI Taxonomy" id="34485"/>
    <lineage>
        <taxon>Eukaryota</taxon>
        <taxon>Fungi</taxon>
        <taxon>Fungi incertae sedis</taxon>
        <taxon>Zoopagomycota</taxon>
        <taxon>Entomophthoromycotina</taxon>
        <taxon>Entomophthoromycetes</taxon>
        <taxon>Entomophthorales</taxon>
        <taxon>Entomophthoraceae</taxon>
        <taxon>Entomophthora</taxon>
    </lineage>
</organism>
<evidence type="ECO:0000313" key="2">
    <source>
        <dbReference type="Proteomes" id="UP001165960"/>
    </source>
</evidence>
<evidence type="ECO:0000313" key="1">
    <source>
        <dbReference type="EMBL" id="KAJ9051216.1"/>
    </source>
</evidence>
<gene>
    <name evidence="1" type="primary">vps5_1</name>
    <name evidence="1" type="ORF">DSO57_1006757</name>
</gene>
<reference evidence="1" key="1">
    <citation type="submission" date="2022-04" db="EMBL/GenBank/DDBJ databases">
        <title>Genome of the entomopathogenic fungus Entomophthora muscae.</title>
        <authorList>
            <person name="Elya C."/>
            <person name="Lovett B.R."/>
            <person name="Lee E."/>
            <person name="Macias A.M."/>
            <person name="Hajek A.E."/>
            <person name="De Bivort B.L."/>
            <person name="Kasson M.T."/>
            <person name="De Fine Licht H.H."/>
            <person name="Stajich J.E."/>
        </authorList>
    </citation>
    <scope>NUCLEOTIDE SEQUENCE</scope>
    <source>
        <strain evidence="1">Berkeley</strain>
    </source>
</reference>
<dbReference type="EMBL" id="QTSX02007119">
    <property type="protein sequence ID" value="KAJ9051216.1"/>
    <property type="molecule type" value="Genomic_DNA"/>
</dbReference>
<keyword evidence="2" id="KW-1185">Reference proteome</keyword>
<sequence>MKPDAKYRQQLQDAHVHSDTSFKVPAQGVMPFFEVKVTSPRKVNDAINPYTVYKVITKTNSTAFREREFSVSRRFRDFYWLHEQLSNGNPGVIVPPPPEKHVLGRFQEDFVESRRLGLERMIQKIMTHPHLYGDPDVKIFLESEKFNEHVTSRRKNSSKGLFQILGNVMSGATATFIKHAEPDEWFEARRNQLDQLETQIKGLHKAIESVSKQRKELATNYQRFGDGLMSVASFELKPEVAVLLEDYAQLQKNLKEVYEAQSQTDMGTLGAMTDEYLRMIGAVRAALNSRTKIYSTWQSLYNDLDRRRLALPKAEKSYNFMRYSELKEEMNQLERRVMDTKHEFEDITKLVRSELDRFDREKVEDYQKCLEFYLSSMISSQEQIIKLWEDFVAHVESGDSEAFEIVNKEYTMDPDRKDPEPYSVISSSPKRASLEDSHSEHDVEINVDVDAKERQPTNWSLPSTPVPMSPPTTSADKVTAPIPDDTTTSVWN</sequence>
<accession>A0ACC2RMF0</accession>
<name>A0ACC2RMF0_9FUNG</name>
<comment type="caution">
    <text evidence="1">The sequence shown here is derived from an EMBL/GenBank/DDBJ whole genome shotgun (WGS) entry which is preliminary data.</text>
</comment>